<dbReference type="InterPro" id="IPR036514">
    <property type="entry name" value="SGNH_hydro_sf"/>
</dbReference>
<proteinExistence type="inferred from homology"/>
<dbReference type="PANTHER" id="PTHR11852:SF0">
    <property type="entry name" value="PLATELET-ACTIVATING FACTOR ACETYLHYDROLASE IB SUBUNIT BETA HOMOLOG"/>
    <property type="match status" value="1"/>
</dbReference>
<dbReference type="InterPro" id="IPR013830">
    <property type="entry name" value="SGNH_hydro"/>
</dbReference>
<dbReference type="Proteomes" id="UP001378592">
    <property type="component" value="Unassembled WGS sequence"/>
</dbReference>
<evidence type="ECO:0000256" key="1">
    <source>
        <dbReference type="ARBA" id="ARBA00038184"/>
    </source>
</evidence>
<evidence type="ECO:0000259" key="2">
    <source>
        <dbReference type="Pfam" id="PF13472"/>
    </source>
</evidence>
<name>A0AAN9VTG2_9ORTH</name>
<evidence type="ECO:0000313" key="3">
    <source>
        <dbReference type="EMBL" id="KAK7868496.1"/>
    </source>
</evidence>
<reference evidence="3 4" key="1">
    <citation type="submission" date="2024-03" db="EMBL/GenBank/DDBJ databases">
        <title>The genome assembly and annotation of the cricket Gryllus longicercus Weissman &amp; Gray.</title>
        <authorList>
            <person name="Szrajer S."/>
            <person name="Gray D."/>
            <person name="Ylla G."/>
        </authorList>
    </citation>
    <scope>NUCLEOTIDE SEQUENCE [LARGE SCALE GENOMIC DNA]</scope>
    <source>
        <strain evidence="3">DAG 2021-001</strain>
        <tissue evidence="3">Whole body minus gut</tissue>
    </source>
</reference>
<gene>
    <name evidence="3" type="ORF">R5R35_001904</name>
</gene>
<dbReference type="AlphaFoldDB" id="A0AAN9VTG2"/>
<dbReference type="SUPFAM" id="SSF52266">
    <property type="entry name" value="SGNH hydrolase"/>
    <property type="match status" value="1"/>
</dbReference>
<dbReference type="Gene3D" id="3.40.50.1110">
    <property type="entry name" value="SGNH hydrolase"/>
    <property type="match status" value="1"/>
</dbReference>
<keyword evidence="4" id="KW-1185">Reference proteome</keyword>
<feature type="domain" description="SGNH hydrolase-type esterase" evidence="2">
    <location>
        <begin position="39"/>
        <end position="198"/>
    </location>
</feature>
<comment type="similarity">
    <text evidence="1">Belongs to the 'GDSL' lipolytic enzyme family. Platelet-activating factor acetylhydrolase IB beta/gamma subunits subfamily.</text>
</comment>
<organism evidence="3 4">
    <name type="scientific">Gryllus longicercus</name>
    <dbReference type="NCBI Taxonomy" id="2509291"/>
    <lineage>
        <taxon>Eukaryota</taxon>
        <taxon>Metazoa</taxon>
        <taxon>Ecdysozoa</taxon>
        <taxon>Arthropoda</taxon>
        <taxon>Hexapoda</taxon>
        <taxon>Insecta</taxon>
        <taxon>Pterygota</taxon>
        <taxon>Neoptera</taxon>
        <taxon>Polyneoptera</taxon>
        <taxon>Orthoptera</taxon>
        <taxon>Ensifera</taxon>
        <taxon>Gryllidea</taxon>
        <taxon>Grylloidea</taxon>
        <taxon>Gryllidae</taxon>
        <taxon>Gryllinae</taxon>
        <taxon>Gryllus</taxon>
    </lineage>
</organism>
<comment type="caution">
    <text evidence="3">The sequence shown here is derived from an EMBL/GenBank/DDBJ whole genome shotgun (WGS) entry which is preliminary data.</text>
</comment>
<dbReference type="PANTHER" id="PTHR11852">
    <property type="entry name" value="PLATELET-ACTIVATING FACTOR ACETYLHYDROLASE"/>
    <property type="match status" value="1"/>
</dbReference>
<evidence type="ECO:0000313" key="4">
    <source>
        <dbReference type="Proteomes" id="UP001378592"/>
    </source>
</evidence>
<dbReference type="EMBL" id="JAZDUA010000093">
    <property type="protein sequence ID" value="KAK7868496.1"/>
    <property type="molecule type" value="Genomic_DNA"/>
</dbReference>
<dbReference type="Pfam" id="PF13472">
    <property type="entry name" value="Lipase_GDSL_2"/>
    <property type="match status" value="1"/>
</dbReference>
<accession>A0AAN9VTG2</accession>
<protein>
    <recommendedName>
        <fullName evidence="2">SGNH hydrolase-type esterase domain-containing protein</fullName>
    </recommendedName>
</protein>
<sequence length="226" mass="25694">MNPAATPVPVEDVQGDGRWLSMHKRFLLEAKEKEPEVIFIGDSIIQQMSNCEIWSKYFVPMHALNFGISGDQTQHVLWRIENGELEHVNPKVIVVLVGTNNFDFSPEEITEGILEIVRVIREKQPQAYIVLPTLLPRGQNPNPLRERNSKVNKLVSERVTSDSRCEVVAIDKGFVLADGTISHHDMFDYLHLTNLGYQKAFEPVYELLLQLLSEGEKEDDANTISE</sequence>
<dbReference type="CDD" id="cd01820">
    <property type="entry name" value="PAF_acetylesterase_like"/>
    <property type="match status" value="1"/>
</dbReference>